<proteinExistence type="predicted"/>
<dbReference type="GO" id="GO:0016740">
    <property type="term" value="F:transferase activity"/>
    <property type="evidence" value="ECO:0007669"/>
    <property type="project" value="UniProtKB-KW"/>
</dbReference>
<protein>
    <submittedName>
        <fullName evidence="2">Sulfoquinovosyl transferase</fullName>
    </submittedName>
</protein>
<name>A0A2R6RXB2_ACTCC</name>
<evidence type="ECO:0000313" key="2">
    <source>
        <dbReference type="EMBL" id="PSS34639.1"/>
    </source>
</evidence>
<reference evidence="2 3" key="1">
    <citation type="submission" date="2017-07" db="EMBL/GenBank/DDBJ databases">
        <title>An improved, manually edited Actinidia chinensis var. chinensis (kiwifruit) genome highlights the challenges associated with draft genomes and gene prediction in plants.</title>
        <authorList>
            <person name="Pilkington S."/>
            <person name="Crowhurst R."/>
            <person name="Hilario E."/>
            <person name="Nardozza S."/>
            <person name="Fraser L."/>
            <person name="Peng Y."/>
            <person name="Gunaseelan K."/>
            <person name="Simpson R."/>
            <person name="Tahir J."/>
            <person name="Deroles S."/>
            <person name="Templeton K."/>
            <person name="Luo Z."/>
            <person name="Davy M."/>
            <person name="Cheng C."/>
            <person name="Mcneilage M."/>
            <person name="Scaglione D."/>
            <person name="Liu Y."/>
            <person name="Zhang Q."/>
            <person name="Datson P."/>
            <person name="De Silva N."/>
            <person name="Gardiner S."/>
            <person name="Bassett H."/>
            <person name="Chagne D."/>
            <person name="Mccallum J."/>
            <person name="Dzierzon H."/>
            <person name="Deng C."/>
            <person name="Wang Y.-Y."/>
            <person name="Barron N."/>
            <person name="Manako K."/>
            <person name="Bowen J."/>
            <person name="Foster T."/>
            <person name="Erridge Z."/>
            <person name="Tiffin H."/>
            <person name="Waite C."/>
            <person name="Davies K."/>
            <person name="Grierson E."/>
            <person name="Laing W."/>
            <person name="Kirk R."/>
            <person name="Chen X."/>
            <person name="Wood M."/>
            <person name="Montefiori M."/>
            <person name="Brummell D."/>
            <person name="Schwinn K."/>
            <person name="Catanach A."/>
            <person name="Fullerton C."/>
            <person name="Li D."/>
            <person name="Meiyalaghan S."/>
            <person name="Nieuwenhuizen N."/>
            <person name="Read N."/>
            <person name="Prakash R."/>
            <person name="Hunter D."/>
            <person name="Zhang H."/>
            <person name="Mckenzie M."/>
            <person name="Knabel M."/>
            <person name="Harris A."/>
            <person name="Allan A."/>
            <person name="Chen A."/>
            <person name="Janssen B."/>
            <person name="Plunkett B."/>
            <person name="Dwamena C."/>
            <person name="Voogd C."/>
            <person name="Leif D."/>
            <person name="Lafferty D."/>
            <person name="Souleyre E."/>
            <person name="Varkonyi-Gasic E."/>
            <person name="Gambi F."/>
            <person name="Hanley J."/>
            <person name="Yao J.-L."/>
            <person name="Cheung J."/>
            <person name="David K."/>
            <person name="Warren B."/>
            <person name="Marsh K."/>
            <person name="Snowden K."/>
            <person name="Lin-Wang K."/>
            <person name="Brian L."/>
            <person name="Martinez-Sanchez M."/>
            <person name="Wang M."/>
            <person name="Ileperuma N."/>
            <person name="Macnee N."/>
            <person name="Campin R."/>
            <person name="Mcatee P."/>
            <person name="Drummond R."/>
            <person name="Espley R."/>
            <person name="Ireland H."/>
            <person name="Wu R."/>
            <person name="Atkinson R."/>
            <person name="Karunairetnam S."/>
            <person name="Bulley S."/>
            <person name="Chunkath S."/>
            <person name="Hanley Z."/>
            <person name="Storey R."/>
            <person name="Thrimawithana A."/>
            <person name="Thomson S."/>
            <person name="David C."/>
            <person name="Testolin R."/>
        </authorList>
    </citation>
    <scope>NUCLEOTIDE SEQUENCE [LARGE SCALE GENOMIC DNA]</scope>
    <source>
        <strain evidence="3">cv. Red5</strain>
        <tissue evidence="2">Young leaf</tissue>
    </source>
</reference>
<keyword evidence="2" id="KW-0808">Transferase</keyword>
<dbReference type="InParanoid" id="A0A2R6RXB2"/>
<sequence>MGIHNLYFPVIQQYINYNQEVELETHAKGEGSTKSTIRRGFELISDSSRGGGSSSSSLNSVIVISLAEIEDLFNLPLLGLSESKEWDFERIRQMGFALGAQMLEILREKRVLGTEEEAEEEVDKGGGGERSGFIERGVDMMIN</sequence>
<evidence type="ECO:0000256" key="1">
    <source>
        <dbReference type="SAM" id="MobiDB-lite"/>
    </source>
</evidence>
<comment type="caution">
    <text evidence="2">The sequence shown here is derived from an EMBL/GenBank/DDBJ whole genome shotgun (WGS) entry which is preliminary data.</text>
</comment>
<feature type="region of interest" description="Disordered" evidence="1">
    <location>
        <begin position="114"/>
        <end position="143"/>
    </location>
</feature>
<dbReference type="EMBL" id="NKQK01000002">
    <property type="protein sequence ID" value="PSS34639.1"/>
    <property type="molecule type" value="Genomic_DNA"/>
</dbReference>
<keyword evidence="3" id="KW-1185">Reference proteome</keyword>
<dbReference type="Gramene" id="PSS34639">
    <property type="protein sequence ID" value="PSS34639"/>
    <property type="gene ID" value="CEY00_Acc01743"/>
</dbReference>
<accession>A0A2R6RXB2</accession>
<dbReference type="Proteomes" id="UP000241394">
    <property type="component" value="Chromosome LG2"/>
</dbReference>
<reference evidence="3" key="2">
    <citation type="journal article" date="2018" name="BMC Genomics">
        <title>A manually annotated Actinidia chinensis var. chinensis (kiwifruit) genome highlights the challenges associated with draft genomes and gene prediction in plants.</title>
        <authorList>
            <person name="Pilkington S.M."/>
            <person name="Crowhurst R."/>
            <person name="Hilario E."/>
            <person name="Nardozza S."/>
            <person name="Fraser L."/>
            <person name="Peng Y."/>
            <person name="Gunaseelan K."/>
            <person name="Simpson R."/>
            <person name="Tahir J."/>
            <person name="Deroles S.C."/>
            <person name="Templeton K."/>
            <person name="Luo Z."/>
            <person name="Davy M."/>
            <person name="Cheng C."/>
            <person name="McNeilage M."/>
            <person name="Scaglione D."/>
            <person name="Liu Y."/>
            <person name="Zhang Q."/>
            <person name="Datson P."/>
            <person name="De Silva N."/>
            <person name="Gardiner S.E."/>
            <person name="Bassett H."/>
            <person name="Chagne D."/>
            <person name="McCallum J."/>
            <person name="Dzierzon H."/>
            <person name="Deng C."/>
            <person name="Wang Y.Y."/>
            <person name="Barron L."/>
            <person name="Manako K."/>
            <person name="Bowen J."/>
            <person name="Foster T.M."/>
            <person name="Erridge Z.A."/>
            <person name="Tiffin H."/>
            <person name="Waite C.N."/>
            <person name="Davies K.M."/>
            <person name="Grierson E.P."/>
            <person name="Laing W.A."/>
            <person name="Kirk R."/>
            <person name="Chen X."/>
            <person name="Wood M."/>
            <person name="Montefiori M."/>
            <person name="Brummell D.A."/>
            <person name="Schwinn K.E."/>
            <person name="Catanach A."/>
            <person name="Fullerton C."/>
            <person name="Li D."/>
            <person name="Meiyalaghan S."/>
            <person name="Nieuwenhuizen N."/>
            <person name="Read N."/>
            <person name="Prakash R."/>
            <person name="Hunter D."/>
            <person name="Zhang H."/>
            <person name="McKenzie M."/>
            <person name="Knabel M."/>
            <person name="Harris A."/>
            <person name="Allan A.C."/>
            <person name="Gleave A."/>
            <person name="Chen A."/>
            <person name="Janssen B.J."/>
            <person name="Plunkett B."/>
            <person name="Ampomah-Dwamena C."/>
            <person name="Voogd C."/>
            <person name="Leif D."/>
            <person name="Lafferty D."/>
            <person name="Souleyre E.J.F."/>
            <person name="Varkonyi-Gasic E."/>
            <person name="Gambi F."/>
            <person name="Hanley J."/>
            <person name="Yao J.L."/>
            <person name="Cheung J."/>
            <person name="David K.M."/>
            <person name="Warren B."/>
            <person name="Marsh K."/>
            <person name="Snowden K.C."/>
            <person name="Lin-Wang K."/>
            <person name="Brian L."/>
            <person name="Martinez-Sanchez M."/>
            <person name="Wang M."/>
            <person name="Ileperuma N."/>
            <person name="Macnee N."/>
            <person name="Campin R."/>
            <person name="McAtee P."/>
            <person name="Drummond R.S.M."/>
            <person name="Espley R.V."/>
            <person name="Ireland H.S."/>
            <person name="Wu R."/>
            <person name="Atkinson R.G."/>
            <person name="Karunairetnam S."/>
            <person name="Bulley S."/>
            <person name="Chunkath S."/>
            <person name="Hanley Z."/>
            <person name="Storey R."/>
            <person name="Thrimawithana A.H."/>
            <person name="Thomson S."/>
            <person name="David C."/>
            <person name="Testolin R."/>
            <person name="Huang H."/>
            <person name="Hellens R.P."/>
            <person name="Schaffer R.J."/>
        </authorList>
    </citation>
    <scope>NUCLEOTIDE SEQUENCE [LARGE SCALE GENOMIC DNA]</scope>
    <source>
        <strain evidence="3">cv. Red5</strain>
    </source>
</reference>
<evidence type="ECO:0000313" key="3">
    <source>
        <dbReference type="Proteomes" id="UP000241394"/>
    </source>
</evidence>
<gene>
    <name evidence="2" type="ORF">CEY00_Acc01743</name>
</gene>
<feature type="compositionally biased region" description="Basic and acidic residues" evidence="1">
    <location>
        <begin position="123"/>
        <end position="143"/>
    </location>
</feature>
<dbReference type="AlphaFoldDB" id="A0A2R6RXB2"/>
<organism evidence="2 3">
    <name type="scientific">Actinidia chinensis var. chinensis</name>
    <name type="common">Chinese soft-hair kiwi</name>
    <dbReference type="NCBI Taxonomy" id="1590841"/>
    <lineage>
        <taxon>Eukaryota</taxon>
        <taxon>Viridiplantae</taxon>
        <taxon>Streptophyta</taxon>
        <taxon>Embryophyta</taxon>
        <taxon>Tracheophyta</taxon>
        <taxon>Spermatophyta</taxon>
        <taxon>Magnoliopsida</taxon>
        <taxon>eudicotyledons</taxon>
        <taxon>Gunneridae</taxon>
        <taxon>Pentapetalae</taxon>
        <taxon>asterids</taxon>
        <taxon>Ericales</taxon>
        <taxon>Actinidiaceae</taxon>
        <taxon>Actinidia</taxon>
    </lineage>
</organism>